<dbReference type="InterPro" id="IPR038005">
    <property type="entry name" value="RX-like_CC"/>
</dbReference>
<dbReference type="AlphaFoldDB" id="A0A2P5WHJ1"/>
<proteinExistence type="predicted"/>
<dbReference type="Pfam" id="PF23598">
    <property type="entry name" value="LRR_14"/>
    <property type="match status" value="1"/>
</dbReference>
<dbReference type="InterPro" id="IPR036388">
    <property type="entry name" value="WH-like_DNA-bd_sf"/>
</dbReference>
<dbReference type="EMBL" id="KZ667590">
    <property type="protein sequence ID" value="PPR90557.1"/>
    <property type="molecule type" value="Genomic_DNA"/>
</dbReference>
<dbReference type="Proteomes" id="UP000239757">
    <property type="component" value="Unassembled WGS sequence"/>
</dbReference>
<evidence type="ECO:0000256" key="1">
    <source>
        <dbReference type="ARBA" id="ARBA00022737"/>
    </source>
</evidence>
<dbReference type="InterPro" id="IPR041118">
    <property type="entry name" value="Rx_N"/>
</dbReference>
<evidence type="ECO:0000313" key="9">
    <source>
        <dbReference type="Proteomes" id="UP000239757"/>
    </source>
</evidence>
<dbReference type="Pfam" id="PF23559">
    <property type="entry name" value="WHD_DRP"/>
    <property type="match status" value="1"/>
</dbReference>
<keyword evidence="3" id="KW-0611">Plant defense</keyword>
<feature type="domain" description="NB-ARC" evidence="4">
    <location>
        <begin position="167"/>
        <end position="333"/>
    </location>
</feature>
<evidence type="ECO:0000259" key="5">
    <source>
        <dbReference type="Pfam" id="PF18052"/>
    </source>
</evidence>
<feature type="domain" description="Disease resistance R13L4/SHOC-2-like LRR" evidence="7">
    <location>
        <begin position="485"/>
        <end position="709"/>
    </location>
</feature>
<dbReference type="PROSITE" id="PS51450">
    <property type="entry name" value="LRR"/>
    <property type="match status" value="1"/>
</dbReference>
<dbReference type="SUPFAM" id="SSF52058">
    <property type="entry name" value="L domain-like"/>
    <property type="match status" value="1"/>
</dbReference>
<evidence type="ECO:0000256" key="2">
    <source>
        <dbReference type="ARBA" id="ARBA00022741"/>
    </source>
</evidence>
<dbReference type="InterPro" id="IPR027417">
    <property type="entry name" value="P-loop_NTPase"/>
</dbReference>
<dbReference type="GO" id="GO:0043531">
    <property type="term" value="F:ADP binding"/>
    <property type="evidence" value="ECO:0007669"/>
    <property type="project" value="InterPro"/>
</dbReference>
<protein>
    <recommendedName>
        <fullName evidence="10">AAA+ ATPase domain-containing protein</fullName>
    </recommendedName>
</protein>
<dbReference type="InterPro" id="IPR032675">
    <property type="entry name" value="LRR_dom_sf"/>
</dbReference>
<gene>
    <name evidence="8" type="ORF">GOBAR_AA30124</name>
</gene>
<dbReference type="SUPFAM" id="SSF52540">
    <property type="entry name" value="P-loop containing nucleoside triphosphate hydrolases"/>
    <property type="match status" value="1"/>
</dbReference>
<dbReference type="PRINTS" id="PR00364">
    <property type="entry name" value="DISEASERSIST"/>
</dbReference>
<keyword evidence="1" id="KW-0677">Repeat</keyword>
<evidence type="ECO:0000313" key="8">
    <source>
        <dbReference type="EMBL" id="PPR90557.1"/>
    </source>
</evidence>
<name>A0A2P5WHJ1_GOSBA</name>
<dbReference type="InterPro" id="IPR058922">
    <property type="entry name" value="WHD_DRP"/>
</dbReference>
<dbReference type="PANTHER" id="PTHR23155">
    <property type="entry name" value="DISEASE RESISTANCE PROTEIN RP"/>
    <property type="match status" value="1"/>
</dbReference>
<dbReference type="PANTHER" id="PTHR23155:SF759">
    <property type="entry name" value="AAA+ ATPASE DOMAIN-CONTAINING PROTEIN"/>
    <property type="match status" value="1"/>
</dbReference>
<sequence length="781" mass="89970">MADAIIQVVAGKLIDALKEHSGRVLEFRSQFMELKTQLDFMKSFLADANKLKRKEETVKTTLSMIRELTYDAEDILTDCLLRAEFRDHVFRCNHFLPREMIFQHRTSKRLKDINGRIEKMHKVLKTYLKTIGQQGVHDDVSSVVHRRWTSPAFDESSIVGLAEDTMKIIGWILPTKKQLHQVGIIGMGGLGKTTITQKILNNHAILERFEERIWVSISQTVNEEETMKTMLKQLGEDTYGLDMGQMLPKIKQALEGKDYLIVMDDVWSVHGWWERLLAGLPKREGQSSAVIITTRKESVAIEMGVEKARIHQPRVLNEEESWALFCRIAFSSEKEANYDELPTRLKQCLLCFSIYPEDSVISAEQLVHWWVGEGFVQGKDSRTAIELAFDYLSELISRCLVEVVKQRGFDGRVYTCKMHDLVRDLTIKIAREESFCSFDEHGKQRPSIQSRRLGFTGEEDVKSLNKKSKLRAFLMMNSSPVSPDKTIPLFRVRSLRVLDFSLNKLENIPIPKLLHWIISLQRLSYLNLRGVASLKELPQLIGDLRNLQLLVLNGCNNLQKLPSSITNLQKLNVLDLGYCPMMRYLPQGLGRLSNLQELSGFTVPSEADRNGCRLGELQWLSKLKVLRVNINEESDIAEEELTVLSHLKQLKVLSINTEGCEKEEIFRKLDGLSPPPHLEELYLRYYRGVTTPMWMNPKSLRDLHYLCIENGDLQFVHPSFEGGKTITWKVEGLCLKFLARLQVVWDLVMSVMPRIRYVEVSHCYMLKSFPCNTEKLGVWRK</sequence>
<dbReference type="Pfam" id="PF00931">
    <property type="entry name" value="NB-ARC"/>
    <property type="match status" value="1"/>
</dbReference>
<dbReference type="Gene3D" id="3.40.50.300">
    <property type="entry name" value="P-loop containing nucleotide triphosphate hydrolases"/>
    <property type="match status" value="1"/>
</dbReference>
<reference evidence="8 9" key="1">
    <citation type="submission" date="2015-01" db="EMBL/GenBank/DDBJ databases">
        <title>Genome of allotetraploid Gossypium barbadense reveals genomic plasticity and fiber elongation in cotton evolution.</title>
        <authorList>
            <person name="Chen X."/>
            <person name="Liu X."/>
            <person name="Zhao B."/>
            <person name="Zheng H."/>
            <person name="Hu Y."/>
            <person name="Lu G."/>
            <person name="Yang C."/>
            <person name="Chen J."/>
            <person name="Shan C."/>
            <person name="Zhang L."/>
            <person name="Zhou Y."/>
            <person name="Wang L."/>
            <person name="Guo W."/>
            <person name="Bai Y."/>
            <person name="Ruan J."/>
            <person name="Shangguan X."/>
            <person name="Mao Y."/>
            <person name="Jiang J."/>
            <person name="Zhu Y."/>
            <person name="Lei J."/>
            <person name="Kang H."/>
            <person name="Chen S."/>
            <person name="He X."/>
            <person name="Wang R."/>
            <person name="Wang Y."/>
            <person name="Chen J."/>
            <person name="Wang L."/>
            <person name="Yu S."/>
            <person name="Wang B."/>
            <person name="Wei J."/>
            <person name="Song S."/>
            <person name="Lu X."/>
            <person name="Gao Z."/>
            <person name="Gu W."/>
            <person name="Deng X."/>
            <person name="Ma D."/>
            <person name="Wang S."/>
            <person name="Liang W."/>
            <person name="Fang L."/>
            <person name="Cai C."/>
            <person name="Zhu X."/>
            <person name="Zhou B."/>
            <person name="Zhang Y."/>
            <person name="Chen Z."/>
            <person name="Xu S."/>
            <person name="Zhu R."/>
            <person name="Wang S."/>
            <person name="Zhang T."/>
            <person name="Zhao G."/>
        </authorList>
    </citation>
    <scope>NUCLEOTIDE SEQUENCE [LARGE SCALE GENOMIC DNA]</scope>
    <source>
        <strain evidence="9">cv. Xinhai21</strain>
        <tissue evidence="8">Leaf</tissue>
    </source>
</reference>
<dbReference type="GO" id="GO:0098542">
    <property type="term" value="P:defense response to other organism"/>
    <property type="evidence" value="ECO:0007669"/>
    <property type="project" value="TreeGrafter"/>
</dbReference>
<evidence type="ECO:0008006" key="10">
    <source>
        <dbReference type="Google" id="ProtNLM"/>
    </source>
</evidence>
<evidence type="ECO:0000259" key="4">
    <source>
        <dbReference type="Pfam" id="PF00931"/>
    </source>
</evidence>
<dbReference type="InterPro" id="IPR055414">
    <property type="entry name" value="LRR_R13L4/SHOC2-like"/>
</dbReference>
<keyword evidence="2" id="KW-0547">Nucleotide-binding</keyword>
<dbReference type="Gene3D" id="3.80.10.10">
    <property type="entry name" value="Ribonuclease Inhibitor"/>
    <property type="match status" value="1"/>
</dbReference>
<accession>A0A2P5WHJ1</accession>
<dbReference type="FunFam" id="1.10.10.10:FF:000322">
    <property type="entry name" value="Probable disease resistance protein At1g63360"/>
    <property type="match status" value="1"/>
</dbReference>
<dbReference type="OrthoDB" id="2973320at2759"/>
<dbReference type="Pfam" id="PF18052">
    <property type="entry name" value="Rx_N"/>
    <property type="match status" value="1"/>
</dbReference>
<dbReference type="InterPro" id="IPR002182">
    <property type="entry name" value="NB-ARC"/>
</dbReference>
<evidence type="ECO:0000256" key="3">
    <source>
        <dbReference type="ARBA" id="ARBA00022821"/>
    </source>
</evidence>
<dbReference type="InterPro" id="IPR044974">
    <property type="entry name" value="Disease_R_plants"/>
</dbReference>
<dbReference type="Gene3D" id="1.10.10.10">
    <property type="entry name" value="Winged helix-like DNA-binding domain superfamily/Winged helix DNA-binding domain"/>
    <property type="match status" value="1"/>
</dbReference>
<evidence type="ECO:0000259" key="7">
    <source>
        <dbReference type="Pfam" id="PF23598"/>
    </source>
</evidence>
<organism evidence="8 9">
    <name type="scientific">Gossypium barbadense</name>
    <name type="common">Sea Island cotton</name>
    <name type="synonym">Hibiscus barbadensis</name>
    <dbReference type="NCBI Taxonomy" id="3634"/>
    <lineage>
        <taxon>Eukaryota</taxon>
        <taxon>Viridiplantae</taxon>
        <taxon>Streptophyta</taxon>
        <taxon>Embryophyta</taxon>
        <taxon>Tracheophyta</taxon>
        <taxon>Spermatophyta</taxon>
        <taxon>Magnoliopsida</taxon>
        <taxon>eudicotyledons</taxon>
        <taxon>Gunneridae</taxon>
        <taxon>Pentapetalae</taxon>
        <taxon>rosids</taxon>
        <taxon>malvids</taxon>
        <taxon>Malvales</taxon>
        <taxon>Malvaceae</taxon>
        <taxon>Malvoideae</taxon>
        <taxon>Gossypium</taxon>
    </lineage>
</organism>
<feature type="domain" description="Disease resistance N-terminal" evidence="5">
    <location>
        <begin position="6"/>
        <end position="87"/>
    </location>
</feature>
<dbReference type="Gene3D" id="1.20.5.4130">
    <property type="match status" value="1"/>
</dbReference>
<evidence type="ECO:0000259" key="6">
    <source>
        <dbReference type="Pfam" id="PF23559"/>
    </source>
</evidence>
<feature type="domain" description="Disease resistance protein winged helix" evidence="6">
    <location>
        <begin position="354"/>
        <end position="425"/>
    </location>
</feature>
<dbReference type="InterPro" id="IPR001611">
    <property type="entry name" value="Leu-rich_rpt"/>
</dbReference>
<dbReference type="CDD" id="cd14798">
    <property type="entry name" value="RX-CC_like"/>
    <property type="match status" value="1"/>
</dbReference>